<accession>A0ABP9YD64</accession>
<sequence>MSSLPHEVLTLIFDYLVVKEILPYEEDFPFWTQLMYAASQGQLSHLKSLPQCSSASLESYIYTALSFKNSLATLELYDDSSCFGPQVARLGAYQTLCDQMDQFEKLETLRLNYVSDKYLSYFDGLIDKCHHLKEVNFNIIVKDIQQPPNDEPESKIHPRPDVRTFECNWGLINVKSQLEYVMYKFPNLETLRVNESETDEDDVVNCSGPTLIKFIQYIMSVSDFYIHMDIKEEDLLNIWTEFRKGKNGSKKLSIACLSLNLPNINQLSFKVYAAKDDDTEPITIHMPHSSLDSLTWLDQSYSMEYFKGTEVYIKLKTDAGTKFYVGIRNMLFEIESDRYLFFSRHTRFDISCKRLKELRIKRNIAPESDANLVF</sequence>
<name>A0ABP9YD64_9FUNG</name>
<evidence type="ECO:0000313" key="1">
    <source>
        <dbReference type="EMBL" id="GAA5804876.1"/>
    </source>
</evidence>
<dbReference type="EMBL" id="BAABUJ010000039">
    <property type="protein sequence ID" value="GAA5804876.1"/>
    <property type="molecule type" value="Genomic_DNA"/>
</dbReference>
<evidence type="ECO:0000313" key="2">
    <source>
        <dbReference type="Proteomes" id="UP001476247"/>
    </source>
</evidence>
<reference evidence="1 2" key="1">
    <citation type="submission" date="2024-04" db="EMBL/GenBank/DDBJ databases">
        <title>genome sequences of Mucor flavus KT1a and Helicostylum pulchrum KT1b strains isolation_sourced from the surface of a dry-aged beef.</title>
        <authorList>
            <person name="Toyotome T."/>
            <person name="Hosono M."/>
            <person name="Torimaru M."/>
            <person name="Fukuda K."/>
            <person name="Mikami N."/>
        </authorList>
    </citation>
    <scope>NUCLEOTIDE SEQUENCE [LARGE SCALE GENOMIC DNA]</scope>
    <source>
        <strain evidence="1 2">KT1b</strain>
    </source>
</reference>
<protein>
    <recommendedName>
        <fullName evidence="3">F-box domain-containing protein</fullName>
    </recommendedName>
</protein>
<dbReference type="Proteomes" id="UP001476247">
    <property type="component" value="Unassembled WGS sequence"/>
</dbReference>
<gene>
    <name evidence="1" type="ORF">HPULCUR_010385</name>
</gene>
<evidence type="ECO:0008006" key="3">
    <source>
        <dbReference type="Google" id="ProtNLM"/>
    </source>
</evidence>
<organism evidence="1 2">
    <name type="scientific">Helicostylum pulchrum</name>
    <dbReference type="NCBI Taxonomy" id="562976"/>
    <lineage>
        <taxon>Eukaryota</taxon>
        <taxon>Fungi</taxon>
        <taxon>Fungi incertae sedis</taxon>
        <taxon>Mucoromycota</taxon>
        <taxon>Mucoromycotina</taxon>
        <taxon>Mucoromycetes</taxon>
        <taxon>Mucorales</taxon>
        <taxon>Mucorineae</taxon>
        <taxon>Mucoraceae</taxon>
        <taxon>Helicostylum</taxon>
    </lineage>
</organism>
<keyword evidence="2" id="KW-1185">Reference proteome</keyword>
<comment type="caution">
    <text evidence="1">The sequence shown here is derived from an EMBL/GenBank/DDBJ whole genome shotgun (WGS) entry which is preliminary data.</text>
</comment>
<proteinExistence type="predicted"/>